<dbReference type="GO" id="GO:0012505">
    <property type="term" value="C:endomembrane system"/>
    <property type="evidence" value="ECO:0007669"/>
    <property type="project" value="UniProtKB-SubCell"/>
</dbReference>
<feature type="transmembrane region" description="Helical" evidence="5">
    <location>
        <begin position="208"/>
        <end position="230"/>
    </location>
</feature>
<dbReference type="InterPro" id="IPR008217">
    <property type="entry name" value="Ccc1_fam"/>
</dbReference>
<name>A0A225E7D2_9BACT</name>
<accession>A0A225E7D2</accession>
<comment type="caution">
    <text evidence="6">The sequence shown here is derived from an EMBL/GenBank/DDBJ whole genome shotgun (WGS) entry which is preliminary data.</text>
</comment>
<keyword evidence="3 5" id="KW-1133">Transmembrane helix</keyword>
<dbReference type="Proteomes" id="UP000214646">
    <property type="component" value="Unassembled WGS sequence"/>
</dbReference>
<evidence type="ECO:0000256" key="5">
    <source>
        <dbReference type="SAM" id="Phobius"/>
    </source>
</evidence>
<gene>
    <name evidence="6" type="ORF">FRUB_00397</name>
</gene>
<evidence type="ECO:0000313" key="7">
    <source>
        <dbReference type="Proteomes" id="UP000214646"/>
    </source>
</evidence>
<dbReference type="AlphaFoldDB" id="A0A225E7D2"/>
<protein>
    <recommendedName>
        <fullName evidence="8">Iron transporter</fullName>
    </recommendedName>
</protein>
<dbReference type="GO" id="GO:0030026">
    <property type="term" value="P:intracellular manganese ion homeostasis"/>
    <property type="evidence" value="ECO:0007669"/>
    <property type="project" value="InterPro"/>
</dbReference>
<dbReference type="EMBL" id="NIDE01000001">
    <property type="protein sequence ID" value="OWK46698.1"/>
    <property type="molecule type" value="Genomic_DNA"/>
</dbReference>
<feature type="transmembrane region" description="Helical" evidence="5">
    <location>
        <begin position="48"/>
        <end position="71"/>
    </location>
</feature>
<comment type="subcellular location">
    <subcellularLocation>
        <location evidence="1">Endomembrane system</location>
        <topology evidence="1">Multi-pass membrane protein</topology>
    </subcellularLocation>
</comment>
<organism evidence="6 7">
    <name type="scientific">Fimbriiglobus ruber</name>
    <dbReference type="NCBI Taxonomy" id="1908690"/>
    <lineage>
        <taxon>Bacteria</taxon>
        <taxon>Pseudomonadati</taxon>
        <taxon>Planctomycetota</taxon>
        <taxon>Planctomycetia</taxon>
        <taxon>Gemmatales</taxon>
        <taxon>Gemmataceae</taxon>
        <taxon>Fimbriiglobus</taxon>
    </lineage>
</organism>
<evidence type="ECO:0000256" key="2">
    <source>
        <dbReference type="ARBA" id="ARBA00022692"/>
    </source>
</evidence>
<sequence>MPSTPHIEKHFTSSDTVRDIVIGMADGLTVPFALAAGLSGAVDATRVVIAAGLAEVAAGSIAMGLGGYLAARTDAEHYASEKAREERETNEVPEVEAAEVAEIFRGYGLAPETVTAVVDAIRSDRTKWVDFMMRFELGLEEPDPRRASRSAITIASSYIAGGLIPLAPYFFLPNAREGLAVSTAVTLLALLVFGYVKGRFTTDRPVRSAWQTVTVGGLAAAAAFVIAKLVA</sequence>
<keyword evidence="7" id="KW-1185">Reference proteome</keyword>
<keyword evidence="4 5" id="KW-0472">Membrane</keyword>
<evidence type="ECO:0000256" key="4">
    <source>
        <dbReference type="ARBA" id="ARBA00023136"/>
    </source>
</evidence>
<reference evidence="7" key="1">
    <citation type="submission" date="2017-06" db="EMBL/GenBank/DDBJ databases">
        <title>Genome analysis of Fimbriiglobus ruber SP5, the first member of the order Planctomycetales with confirmed chitinolytic capability.</title>
        <authorList>
            <person name="Ravin N.V."/>
            <person name="Rakitin A.L."/>
            <person name="Ivanova A.A."/>
            <person name="Beletsky A.V."/>
            <person name="Kulichevskaya I.S."/>
            <person name="Mardanov A.V."/>
            <person name="Dedysh S.N."/>
        </authorList>
    </citation>
    <scope>NUCLEOTIDE SEQUENCE [LARGE SCALE GENOMIC DNA]</scope>
    <source>
        <strain evidence="7">SP5</strain>
    </source>
</reference>
<dbReference type="OrthoDB" id="9781619at2"/>
<dbReference type="Pfam" id="PF01988">
    <property type="entry name" value="VIT1"/>
    <property type="match status" value="1"/>
</dbReference>
<proteinExistence type="predicted"/>
<evidence type="ECO:0000256" key="1">
    <source>
        <dbReference type="ARBA" id="ARBA00004127"/>
    </source>
</evidence>
<feature type="transmembrane region" description="Helical" evidence="5">
    <location>
        <begin position="178"/>
        <end position="196"/>
    </location>
</feature>
<feature type="transmembrane region" description="Helical" evidence="5">
    <location>
        <begin position="20"/>
        <end position="42"/>
    </location>
</feature>
<evidence type="ECO:0000256" key="3">
    <source>
        <dbReference type="ARBA" id="ARBA00022989"/>
    </source>
</evidence>
<dbReference type="CDD" id="cd02435">
    <property type="entry name" value="CCC1"/>
    <property type="match status" value="1"/>
</dbReference>
<evidence type="ECO:0000313" key="6">
    <source>
        <dbReference type="EMBL" id="OWK46698.1"/>
    </source>
</evidence>
<feature type="transmembrane region" description="Helical" evidence="5">
    <location>
        <begin position="151"/>
        <end position="172"/>
    </location>
</feature>
<dbReference type="RefSeq" id="WP_088252677.1">
    <property type="nucleotide sequence ID" value="NZ_NIDE01000001.1"/>
</dbReference>
<dbReference type="GO" id="GO:0005384">
    <property type="term" value="F:manganese ion transmembrane transporter activity"/>
    <property type="evidence" value="ECO:0007669"/>
    <property type="project" value="InterPro"/>
</dbReference>
<evidence type="ECO:0008006" key="8">
    <source>
        <dbReference type="Google" id="ProtNLM"/>
    </source>
</evidence>
<keyword evidence="2 5" id="KW-0812">Transmembrane</keyword>
<dbReference type="PANTHER" id="PTHR31851">
    <property type="entry name" value="FE(2+)/MN(2+) TRANSPORTER PCL1"/>
    <property type="match status" value="1"/>
</dbReference>